<dbReference type="InterPro" id="IPR010618">
    <property type="entry name" value="RPF"/>
</dbReference>
<dbReference type="SUPFAM" id="SSF53955">
    <property type="entry name" value="Lysozyme-like"/>
    <property type="match status" value="1"/>
</dbReference>
<feature type="region of interest" description="Disordered" evidence="3">
    <location>
        <begin position="69"/>
        <end position="180"/>
    </location>
</feature>
<dbReference type="Pfam" id="PF06737">
    <property type="entry name" value="Transglycosylas"/>
    <property type="match status" value="1"/>
</dbReference>
<organism evidence="6 7">
    <name type="scientific">Candidatus Nesterenkonia stercoripullorum</name>
    <dbReference type="NCBI Taxonomy" id="2838701"/>
    <lineage>
        <taxon>Bacteria</taxon>
        <taxon>Bacillati</taxon>
        <taxon>Actinomycetota</taxon>
        <taxon>Actinomycetes</taxon>
        <taxon>Micrococcales</taxon>
        <taxon>Micrococcaceae</taxon>
        <taxon>Nesterenkonia</taxon>
    </lineage>
</organism>
<sequence>MQNTKTFKRVFGGGIAAATLAGAAVVAQAPAASASEWDQLAECESGGDWSINTGNGFYGGLQFTQQSWQAAGGSGLPSDASKAEQIDRAQSLHEMQGWGAWPSCSSQLGLSGTPGGSESASAEQETEAPAQEEQQVEEAPVEEAPVEEAPVEEAPVEEAPVEEAPVEEAPVEEAPVEEAP</sequence>
<dbReference type="AlphaFoldDB" id="A0A9D1S298"/>
<evidence type="ECO:0000313" key="7">
    <source>
        <dbReference type="Proteomes" id="UP000824151"/>
    </source>
</evidence>
<dbReference type="InterPro" id="IPR023346">
    <property type="entry name" value="Lysozyme-like_dom_sf"/>
</dbReference>
<feature type="compositionally biased region" description="Basic and acidic residues" evidence="3">
    <location>
        <begin position="81"/>
        <end position="91"/>
    </location>
</feature>
<evidence type="ECO:0000259" key="5">
    <source>
        <dbReference type="Pfam" id="PF06737"/>
    </source>
</evidence>
<dbReference type="CDD" id="cd13925">
    <property type="entry name" value="RPF"/>
    <property type="match status" value="1"/>
</dbReference>
<name>A0A9D1S298_9MICC</name>
<keyword evidence="4" id="KW-0732">Signal</keyword>
<evidence type="ECO:0000256" key="2">
    <source>
        <dbReference type="ARBA" id="ARBA00022801"/>
    </source>
</evidence>
<comment type="caution">
    <text evidence="6">The sequence shown here is derived from an EMBL/GenBank/DDBJ whole genome shotgun (WGS) entry which is preliminary data.</text>
</comment>
<feature type="domain" description="Resuscitation-promoting factor core lysozyme-like" evidence="5">
    <location>
        <begin position="31"/>
        <end position="104"/>
    </location>
</feature>
<reference evidence="6" key="2">
    <citation type="submission" date="2021-04" db="EMBL/GenBank/DDBJ databases">
        <authorList>
            <person name="Gilroy R."/>
        </authorList>
    </citation>
    <scope>NUCLEOTIDE SEQUENCE</scope>
    <source>
        <strain evidence="6">ChiHejej3B27-3195</strain>
    </source>
</reference>
<evidence type="ECO:0000256" key="1">
    <source>
        <dbReference type="ARBA" id="ARBA00010830"/>
    </source>
</evidence>
<gene>
    <name evidence="6" type="ORF">H9871_00565</name>
</gene>
<proteinExistence type="inferred from homology"/>
<feature type="chain" id="PRO_5039696434" evidence="4">
    <location>
        <begin position="24"/>
        <end position="180"/>
    </location>
</feature>
<feature type="compositionally biased region" description="Acidic residues" evidence="3">
    <location>
        <begin position="134"/>
        <end position="180"/>
    </location>
</feature>
<evidence type="ECO:0000256" key="4">
    <source>
        <dbReference type="SAM" id="SignalP"/>
    </source>
</evidence>
<dbReference type="Proteomes" id="UP000824151">
    <property type="component" value="Unassembled WGS sequence"/>
</dbReference>
<evidence type="ECO:0000313" key="6">
    <source>
        <dbReference type="EMBL" id="HIW98616.1"/>
    </source>
</evidence>
<comment type="similarity">
    <text evidence="1">Belongs to the transglycosylase family. Rpf subfamily.</text>
</comment>
<dbReference type="GO" id="GO:0016787">
    <property type="term" value="F:hydrolase activity"/>
    <property type="evidence" value="ECO:0007669"/>
    <property type="project" value="UniProtKB-KW"/>
</dbReference>
<dbReference type="Gene3D" id="1.10.530.10">
    <property type="match status" value="1"/>
</dbReference>
<feature type="compositionally biased region" description="Polar residues" evidence="3">
    <location>
        <begin position="103"/>
        <end position="121"/>
    </location>
</feature>
<feature type="non-terminal residue" evidence="6">
    <location>
        <position position="180"/>
    </location>
</feature>
<feature type="signal peptide" evidence="4">
    <location>
        <begin position="1"/>
        <end position="23"/>
    </location>
</feature>
<dbReference type="InterPro" id="IPR043375">
    <property type="entry name" value="FSCB"/>
</dbReference>
<dbReference type="GO" id="GO:0033234">
    <property type="term" value="P:negative regulation of protein sumoylation"/>
    <property type="evidence" value="ECO:0007669"/>
    <property type="project" value="InterPro"/>
</dbReference>
<reference evidence="6" key="1">
    <citation type="journal article" date="2021" name="PeerJ">
        <title>Extensive microbial diversity within the chicken gut microbiome revealed by metagenomics and culture.</title>
        <authorList>
            <person name="Gilroy R."/>
            <person name="Ravi A."/>
            <person name="Getino M."/>
            <person name="Pursley I."/>
            <person name="Horton D.L."/>
            <person name="Alikhan N.F."/>
            <person name="Baker D."/>
            <person name="Gharbi K."/>
            <person name="Hall N."/>
            <person name="Watson M."/>
            <person name="Adriaenssens E.M."/>
            <person name="Foster-Nyarko E."/>
            <person name="Jarju S."/>
            <person name="Secka A."/>
            <person name="Antonio M."/>
            <person name="Oren A."/>
            <person name="Chaudhuri R.R."/>
            <person name="La Ragione R."/>
            <person name="Hildebrand F."/>
            <person name="Pallen M.J."/>
        </authorList>
    </citation>
    <scope>NUCLEOTIDE SEQUENCE</scope>
    <source>
        <strain evidence="6">ChiHejej3B27-3195</strain>
    </source>
</reference>
<dbReference type="GO" id="GO:0005509">
    <property type="term" value="F:calcium ion binding"/>
    <property type="evidence" value="ECO:0007669"/>
    <property type="project" value="InterPro"/>
</dbReference>
<dbReference type="EMBL" id="DXGD01000023">
    <property type="protein sequence ID" value="HIW98616.1"/>
    <property type="molecule type" value="Genomic_DNA"/>
</dbReference>
<evidence type="ECO:0000256" key="3">
    <source>
        <dbReference type="SAM" id="MobiDB-lite"/>
    </source>
</evidence>
<protein>
    <submittedName>
        <fullName evidence="6">Transglycosylase family protein</fullName>
    </submittedName>
</protein>
<keyword evidence="2" id="KW-0378">Hydrolase</keyword>
<dbReference type="PANTHER" id="PTHR36135">
    <property type="entry name" value="FIBROUS SHEATH CABYR-BINDING PROTEIN"/>
    <property type="match status" value="1"/>
</dbReference>
<accession>A0A9D1S298</accession>
<dbReference type="PANTHER" id="PTHR36135:SF1">
    <property type="entry name" value="FIBROUS SHEATH CABYR-BINDING PROTEIN"/>
    <property type="match status" value="1"/>
</dbReference>